<dbReference type="RefSeq" id="WP_138576615.1">
    <property type="nucleotide sequence ID" value="NZ_CP040818.1"/>
</dbReference>
<dbReference type="EMBL" id="CP040818">
    <property type="protein sequence ID" value="QDL90699.1"/>
    <property type="molecule type" value="Genomic_DNA"/>
</dbReference>
<organism evidence="5 6">
    <name type="scientific">Paroceanicella profunda</name>
    <dbReference type="NCBI Taxonomy" id="2579971"/>
    <lineage>
        <taxon>Bacteria</taxon>
        <taxon>Pseudomonadati</taxon>
        <taxon>Pseudomonadota</taxon>
        <taxon>Alphaproteobacteria</taxon>
        <taxon>Rhodobacterales</taxon>
        <taxon>Paracoccaceae</taxon>
        <taxon>Paroceanicella</taxon>
    </lineage>
</organism>
<feature type="binding site" evidence="3">
    <location>
        <position position="353"/>
    </location>
    <ligand>
        <name>Mn(2+)</name>
        <dbReference type="ChEBI" id="CHEBI:29035"/>
    </ligand>
</feature>
<proteinExistence type="inferred from homology"/>
<dbReference type="NCBIfam" id="TIGR01358">
    <property type="entry name" value="DAHP_synth_II"/>
    <property type="match status" value="1"/>
</dbReference>
<feature type="binding site" evidence="3">
    <location>
        <position position="108"/>
    </location>
    <ligand>
        <name>phosphoenolpyruvate</name>
        <dbReference type="ChEBI" id="CHEBI:58702"/>
    </ligand>
</feature>
<sequence>MSGTWTKTDWRSRPRIQMPEYTDQEALNTVERQLAKYPPLVFAGEARRLKAALGEVAEGRAFLLQGGDCAESFEEFGADNIRDTFKVLLQMAVVLTYGARCPVVKVGRMAGQFAKPRSAPMETIGGTELPSYRGDIVNGFDFTPEARIPDPSRMLQAYTQAAATLNLLRAFSQGGFADMHRVQSWNLGFAGGEGYEKYQDMADRISHALDFMAAAGVTSETAASMSRVDFYTSHEALLLEYEEALTRVDSTSGQTVAGSGHMIWIGDRTRQPDGAHVNFARGVLNPIGLKCGPSLGTDDLLRLTDLLNPKNEPGRLTLIARFGAGKVDAHLPKLVEAIEREGRKVVWSCDPMHGNTIKSDSGYKTRPFERVLSEVREFFAVHRDLGTYPGGVHFEMTGKDVTECTGGVSAVSDADLSSRYHTACDPRLNAAQALELAFLVADELQRTAPARTVAAE</sequence>
<dbReference type="OrthoDB" id="9766852at2"/>
<evidence type="ECO:0000256" key="3">
    <source>
        <dbReference type="PIRSR" id="PIRSR602480-1"/>
    </source>
</evidence>
<gene>
    <name evidence="5" type="ORF">FDP22_02190</name>
</gene>
<keyword evidence="3" id="KW-0170">Cobalt</keyword>
<dbReference type="AlphaFoldDB" id="A0A5B8FW23"/>
<name>A0A5B8FW23_9RHOB</name>
<comment type="catalytic activity">
    <reaction evidence="4">
        <text>D-erythrose 4-phosphate + phosphoenolpyruvate + H2O = 7-phospho-2-dehydro-3-deoxy-D-arabino-heptonate + phosphate</text>
        <dbReference type="Rhea" id="RHEA:14717"/>
        <dbReference type="ChEBI" id="CHEBI:15377"/>
        <dbReference type="ChEBI" id="CHEBI:16897"/>
        <dbReference type="ChEBI" id="CHEBI:43474"/>
        <dbReference type="ChEBI" id="CHEBI:58394"/>
        <dbReference type="ChEBI" id="CHEBI:58702"/>
        <dbReference type="EC" id="2.5.1.54"/>
    </reaction>
</comment>
<dbReference type="GO" id="GO:0009073">
    <property type="term" value="P:aromatic amino acid family biosynthetic process"/>
    <property type="evidence" value="ECO:0007669"/>
    <property type="project" value="InterPro"/>
</dbReference>
<feature type="binding site" evidence="3">
    <location>
        <position position="290"/>
    </location>
    <ligand>
        <name>phosphoenolpyruvate</name>
        <dbReference type="ChEBI" id="CHEBI:58702"/>
    </ligand>
</feature>
<dbReference type="Gene3D" id="3.20.20.70">
    <property type="entry name" value="Aldolase class I"/>
    <property type="match status" value="1"/>
</dbReference>
<comment type="cofactor">
    <cofactor evidence="3">
        <name>Mn(2+)</name>
        <dbReference type="ChEBI" id="CHEBI:29035"/>
    </cofactor>
    <cofactor evidence="3">
        <name>Co(2+)</name>
        <dbReference type="ChEBI" id="CHEBI:48828"/>
    </cofactor>
    <cofactor evidence="3">
        <name>Cd(2+)</name>
        <dbReference type="ChEBI" id="CHEBI:48775"/>
    </cofactor>
    <text evidence="3">Binds 1 divalent cation per subunit. The enzyme is active with manganese, cobalt or cadmium ions.</text>
</comment>
<keyword evidence="3" id="KW-0104">Cadmium</keyword>
<evidence type="ECO:0000313" key="5">
    <source>
        <dbReference type="EMBL" id="QDL90699.1"/>
    </source>
</evidence>
<dbReference type="EC" id="2.5.1.54" evidence="4"/>
<reference evidence="5 6" key="1">
    <citation type="submission" date="2019-06" db="EMBL/GenBank/DDBJ databases">
        <title>Genome sequence of Rhodobacteraceae bacterium D4M1.</title>
        <authorList>
            <person name="Cao J."/>
        </authorList>
    </citation>
    <scope>NUCLEOTIDE SEQUENCE [LARGE SCALE GENOMIC DNA]</scope>
    <source>
        <strain evidence="5 6">D4M1</strain>
    </source>
</reference>
<evidence type="ECO:0000256" key="2">
    <source>
        <dbReference type="ARBA" id="ARBA00022679"/>
    </source>
</evidence>
<dbReference type="GO" id="GO:0003849">
    <property type="term" value="F:3-deoxy-7-phosphoheptulonate synthase activity"/>
    <property type="evidence" value="ECO:0007669"/>
    <property type="project" value="UniProtKB-EC"/>
</dbReference>
<dbReference type="Pfam" id="PF01474">
    <property type="entry name" value="DAHP_synth_2"/>
    <property type="match status" value="1"/>
</dbReference>
<dbReference type="InterPro" id="IPR002480">
    <property type="entry name" value="DAHP_synth_2"/>
</dbReference>
<keyword evidence="2 4" id="KW-0808">Transferase</keyword>
<evidence type="ECO:0000256" key="4">
    <source>
        <dbReference type="RuleBase" id="RU363071"/>
    </source>
</evidence>
<keyword evidence="3" id="KW-0464">Manganese</keyword>
<dbReference type="PANTHER" id="PTHR21337:SF0">
    <property type="entry name" value="PHOSPHO-2-DEHYDRO-3-DEOXYHEPTONATE ALDOLASE"/>
    <property type="match status" value="1"/>
</dbReference>
<feature type="binding site" evidence="3">
    <location>
        <position position="395"/>
    </location>
    <ligand>
        <name>Mn(2+)</name>
        <dbReference type="ChEBI" id="CHEBI:29035"/>
    </ligand>
</feature>
<protein>
    <recommendedName>
        <fullName evidence="4">Phospho-2-dehydro-3-deoxyheptonate aldolase</fullName>
        <ecNumber evidence="4">2.5.1.54</ecNumber>
    </recommendedName>
</protein>
<dbReference type="Proteomes" id="UP000305888">
    <property type="component" value="Chromosome"/>
</dbReference>
<feature type="binding site" evidence="3">
    <location>
        <position position="425"/>
    </location>
    <ligand>
        <name>Mn(2+)</name>
        <dbReference type="ChEBI" id="CHEBI:29035"/>
    </ligand>
</feature>
<comment type="similarity">
    <text evidence="1 4">Belongs to the class-II DAHP synthase family.</text>
</comment>
<keyword evidence="6" id="KW-1185">Reference proteome</keyword>
<feature type="binding site" evidence="3">
    <location>
        <position position="69"/>
    </location>
    <ligand>
        <name>Mn(2+)</name>
        <dbReference type="ChEBI" id="CHEBI:29035"/>
    </ligand>
</feature>
<accession>A0A5B8FW23</accession>
<feature type="binding site" evidence="3">
    <location>
        <position position="321"/>
    </location>
    <ligand>
        <name>phosphoenolpyruvate</name>
        <dbReference type="ChEBI" id="CHEBI:58702"/>
    </ligand>
</feature>
<dbReference type="InterPro" id="IPR013785">
    <property type="entry name" value="Aldolase_TIM"/>
</dbReference>
<evidence type="ECO:0000256" key="1">
    <source>
        <dbReference type="ARBA" id="ARBA00008911"/>
    </source>
</evidence>
<dbReference type="KEGG" id="ppru:FDP22_02190"/>
<evidence type="ECO:0000313" key="6">
    <source>
        <dbReference type="Proteomes" id="UP000305888"/>
    </source>
</evidence>
<dbReference type="SUPFAM" id="SSF51569">
    <property type="entry name" value="Aldolase"/>
    <property type="match status" value="1"/>
</dbReference>
<dbReference type="PANTHER" id="PTHR21337">
    <property type="entry name" value="PHOSPHO-2-DEHYDRO-3-DEOXYHEPTONATE ALDOLASE 1, 2"/>
    <property type="match status" value="1"/>
</dbReference>